<dbReference type="InterPro" id="IPR036236">
    <property type="entry name" value="Znf_C2H2_sf"/>
</dbReference>
<evidence type="ECO:0000256" key="5">
    <source>
        <dbReference type="ARBA" id="ARBA00022833"/>
    </source>
</evidence>
<dbReference type="Proteomes" id="UP000276776">
    <property type="component" value="Unassembled WGS sequence"/>
</dbReference>
<dbReference type="WBParaSite" id="TCLT_0000091401-mRNA-1">
    <property type="protein sequence ID" value="TCLT_0000091401-mRNA-1"/>
    <property type="gene ID" value="TCLT_0000091401"/>
</dbReference>
<evidence type="ECO:0000313" key="9">
    <source>
        <dbReference type="EMBL" id="VDM96087.1"/>
    </source>
</evidence>
<evidence type="ECO:0000256" key="1">
    <source>
        <dbReference type="ARBA" id="ARBA00004123"/>
    </source>
</evidence>
<dbReference type="GO" id="GO:0008270">
    <property type="term" value="F:zinc ion binding"/>
    <property type="evidence" value="ECO:0007669"/>
    <property type="project" value="UniProtKB-KW"/>
</dbReference>
<dbReference type="PANTHER" id="PTHR23226">
    <property type="entry name" value="ZINC FINGER AND SCAN DOMAIN-CONTAINING"/>
    <property type="match status" value="1"/>
</dbReference>
<reference evidence="9 10" key="2">
    <citation type="submission" date="2018-11" db="EMBL/GenBank/DDBJ databases">
        <authorList>
            <consortium name="Pathogen Informatics"/>
        </authorList>
    </citation>
    <scope>NUCLEOTIDE SEQUENCE [LARGE SCALE GENOMIC DNA]</scope>
</reference>
<evidence type="ECO:0000256" key="2">
    <source>
        <dbReference type="ARBA" id="ARBA00022723"/>
    </source>
</evidence>
<evidence type="ECO:0000313" key="11">
    <source>
        <dbReference type="WBParaSite" id="TCLT_0000091401-mRNA-1"/>
    </source>
</evidence>
<dbReference type="STRING" id="103827.A0A0N5CLD2"/>
<dbReference type="Pfam" id="PF00096">
    <property type="entry name" value="zf-C2H2"/>
    <property type="match status" value="2"/>
</dbReference>
<feature type="domain" description="C2H2-type" evidence="8">
    <location>
        <begin position="186"/>
        <end position="213"/>
    </location>
</feature>
<evidence type="ECO:0000256" key="4">
    <source>
        <dbReference type="ARBA" id="ARBA00022771"/>
    </source>
</evidence>
<keyword evidence="4 7" id="KW-0863">Zinc-finger</keyword>
<dbReference type="Pfam" id="PF12874">
    <property type="entry name" value="zf-met"/>
    <property type="match status" value="1"/>
</dbReference>
<dbReference type="PROSITE" id="PS50157">
    <property type="entry name" value="ZINC_FINGER_C2H2_2"/>
    <property type="match status" value="3"/>
</dbReference>
<proteinExistence type="predicted"/>
<name>A0A0N5CLD2_THECL</name>
<comment type="subcellular location">
    <subcellularLocation>
        <location evidence="1">Nucleus</location>
    </subcellularLocation>
</comment>
<dbReference type="GO" id="GO:0000978">
    <property type="term" value="F:RNA polymerase II cis-regulatory region sequence-specific DNA binding"/>
    <property type="evidence" value="ECO:0007669"/>
    <property type="project" value="TreeGrafter"/>
</dbReference>
<dbReference type="AlphaFoldDB" id="A0A0N5CLD2"/>
<dbReference type="PROSITE" id="PS00028">
    <property type="entry name" value="ZINC_FINGER_C2H2_1"/>
    <property type="match status" value="2"/>
</dbReference>
<evidence type="ECO:0000256" key="3">
    <source>
        <dbReference type="ARBA" id="ARBA00022737"/>
    </source>
</evidence>
<keyword evidence="10" id="KW-1185">Reference proteome</keyword>
<dbReference type="OrthoDB" id="9439903at2759"/>
<dbReference type="EMBL" id="UYYF01000089">
    <property type="protein sequence ID" value="VDM96087.1"/>
    <property type="molecule type" value="Genomic_DNA"/>
</dbReference>
<evidence type="ECO:0000259" key="8">
    <source>
        <dbReference type="PROSITE" id="PS50157"/>
    </source>
</evidence>
<keyword evidence="2" id="KW-0479">Metal-binding</keyword>
<dbReference type="FunFam" id="3.30.160.60:FF:000110">
    <property type="entry name" value="Zinc finger protein-like"/>
    <property type="match status" value="1"/>
</dbReference>
<dbReference type="GO" id="GO:0005634">
    <property type="term" value="C:nucleus"/>
    <property type="evidence" value="ECO:0007669"/>
    <property type="project" value="UniProtKB-SubCell"/>
</dbReference>
<dbReference type="Gene3D" id="3.30.160.60">
    <property type="entry name" value="Classic Zinc Finger"/>
    <property type="match status" value="2"/>
</dbReference>
<evidence type="ECO:0000313" key="10">
    <source>
        <dbReference type="Proteomes" id="UP000276776"/>
    </source>
</evidence>
<dbReference type="GO" id="GO:0000981">
    <property type="term" value="F:DNA-binding transcription factor activity, RNA polymerase II-specific"/>
    <property type="evidence" value="ECO:0007669"/>
    <property type="project" value="TreeGrafter"/>
</dbReference>
<dbReference type="InterPro" id="IPR013087">
    <property type="entry name" value="Znf_C2H2_type"/>
</dbReference>
<dbReference type="SUPFAM" id="SSF57667">
    <property type="entry name" value="beta-beta-alpha zinc fingers"/>
    <property type="match status" value="2"/>
</dbReference>
<feature type="domain" description="C2H2-type" evidence="8">
    <location>
        <begin position="158"/>
        <end position="185"/>
    </location>
</feature>
<feature type="domain" description="C2H2-type" evidence="8">
    <location>
        <begin position="130"/>
        <end position="157"/>
    </location>
</feature>
<sequence length="213" mass="24329">MGVWRELLRSLVITFRMESGANNSDDDCPVLISEKESTNLIECEENSASVSPCQLSSSSGNDRGQGKNPLQKFSLLIGSRKLTFRFTNMADIITSDGLFNEENEIEAEDCSSNTLIRNDLEIDDDKKPMYNCEKCGRSYTDRTTLIIHKKTHSVGKPYQCPICTKRFVRQVNYNVHMKLHASGRRYFCSLCGKWFRTQSLMSEHEVKYVNKSV</sequence>
<protein>
    <submittedName>
        <fullName evidence="11">C2H2-type domain-containing protein</fullName>
    </submittedName>
</protein>
<keyword evidence="3" id="KW-0677">Repeat</keyword>
<accession>A0A0N5CLD2</accession>
<dbReference type="SMART" id="SM00355">
    <property type="entry name" value="ZnF_C2H2"/>
    <property type="match status" value="3"/>
</dbReference>
<evidence type="ECO:0000256" key="6">
    <source>
        <dbReference type="ARBA" id="ARBA00023242"/>
    </source>
</evidence>
<organism evidence="11">
    <name type="scientific">Thelazia callipaeda</name>
    <name type="common">Oriental eyeworm</name>
    <name type="synonym">Parasitic nematode</name>
    <dbReference type="NCBI Taxonomy" id="103827"/>
    <lineage>
        <taxon>Eukaryota</taxon>
        <taxon>Metazoa</taxon>
        <taxon>Ecdysozoa</taxon>
        <taxon>Nematoda</taxon>
        <taxon>Chromadorea</taxon>
        <taxon>Rhabditida</taxon>
        <taxon>Spirurina</taxon>
        <taxon>Spiruromorpha</taxon>
        <taxon>Thelazioidea</taxon>
        <taxon>Thelaziidae</taxon>
        <taxon>Thelazia</taxon>
    </lineage>
</organism>
<keyword evidence="5" id="KW-0862">Zinc</keyword>
<reference evidence="11" key="1">
    <citation type="submission" date="2017-02" db="UniProtKB">
        <authorList>
            <consortium name="WormBaseParasite"/>
        </authorList>
    </citation>
    <scope>IDENTIFICATION</scope>
</reference>
<dbReference type="PANTHER" id="PTHR23226:SF416">
    <property type="entry name" value="FI01424P"/>
    <property type="match status" value="1"/>
</dbReference>
<keyword evidence="6" id="KW-0539">Nucleus</keyword>
<evidence type="ECO:0000256" key="7">
    <source>
        <dbReference type="PROSITE-ProRule" id="PRU00042"/>
    </source>
</evidence>
<gene>
    <name evidence="9" type="ORF">TCLT_LOCUS915</name>
</gene>